<dbReference type="Gene3D" id="3.40.50.300">
    <property type="entry name" value="P-loop containing nucleotide triphosphate hydrolases"/>
    <property type="match status" value="1"/>
</dbReference>
<dbReference type="InterPro" id="IPR027417">
    <property type="entry name" value="P-loop_NTPase"/>
</dbReference>
<dbReference type="Pfam" id="PF00685">
    <property type="entry name" value="Sulfotransfer_1"/>
    <property type="match status" value="1"/>
</dbReference>
<keyword evidence="2 3" id="KW-0808">Transferase</keyword>
<evidence type="ECO:0000313" key="6">
    <source>
        <dbReference type="Proteomes" id="UP001630127"/>
    </source>
</evidence>
<evidence type="ECO:0000313" key="5">
    <source>
        <dbReference type="EMBL" id="KAL3512412.1"/>
    </source>
</evidence>
<dbReference type="AlphaFoldDB" id="A0ABD2YYR5"/>
<evidence type="ECO:0000256" key="3">
    <source>
        <dbReference type="RuleBase" id="RU361155"/>
    </source>
</evidence>
<sequence>MDKIQESVCEFEALPREKSIGGGWIVKYKGFWCPEMLLQPTLSFQKHFISKDSDILLATLPKAGTTWLKALVFSIVHRNQYSIDQSPLLTSNPHALVPFDHQLKHGKSETLYQENNTPSSPGVFATHLPYDALPNSIFKSKCKIVYLCRNPLDQFISQWHFVVQNVPQGKKAMPLNEALELVFEGINIFGPFWEQIMGYWNASLECPNKVLFLKYEDLRKDDVFYVKKIAEFLGFPFGKEEEENGLIEEITKLCSFRSLSNMEVNKHNKMHEKYPVKNSSYFRKGEVGDWLNYLTPEMAGRAARIIQEKFGDSGLTFEFV</sequence>
<accession>A0ABD2YYR5</accession>
<dbReference type="EMBL" id="JBJUIK010000011">
    <property type="protein sequence ID" value="KAL3512412.1"/>
    <property type="molecule type" value="Genomic_DNA"/>
</dbReference>
<dbReference type="Proteomes" id="UP001630127">
    <property type="component" value="Unassembled WGS sequence"/>
</dbReference>
<keyword evidence="6" id="KW-1185">Reference proteome</keyword>
<dbReference type="SUPFAM" id="SSF52540">
    <property type="entry name" value="P-loop containing nucleoside triphosphate hydrolases"/>
    <property type="match status" value="1"/>
</dbReference>
<evidence type="ECO:0000259" key="4">
    <source>
        <dbReference type="Pfam" id="PF00685"/>
    </source>
</evidence>
<organism evidence="5 6">
    <name type="scientific">Cinchona calisaya</name>
    <dbReference type="NCBI Taxonomy" id="153742"/>
    <lineage>
        <taxon>Eukaryota</taxon>
        <taxon>Viridiplantae</taxon>
        <taxon>Streptophyta</taxon>
        <taxon>Embryophyta</taxon>
        <taxon>Tracheophyta</taxon>
        <taxon>Spermatophyta</taxon>
        <taxon>Magnoliopsida</taxon>
        <taxon>eudicotyledons</taxon>
        <taxon>Gunneridae</taxon>
        <taxon>Pentapetalae</taxon>
        <taxon>asterids</taxon>
        <taxon>lamiids</taxon>
        <taxon>Gentianales</taxon>
        <taxon>Rubiaceae</taxon>
        <taxon>Cinchonoideae</taxon>
        <taxon>Cinchoneae</taxon>
        <taxon>Cinchona</taxon>
    </lineage>
</organism>
<dbReference type="PANTHER" id="PTHR11783">
    <property type="entry name" value="SULFOTRANSFERASE SULT"/>
    <property type="match status" value="1"/>
</dbReference>
<evidence type="ECO:0000256" key="2">
    <source>
        <dbReference type="ARBA" id="ARBA00022679"/>
    </source>
</evidence>
<reference evidence="5 6" key="1">
    <citation type="submission" date="2024-11" db="EMBL/GenBank/DDBJ databases">
        <title>A near-complete genome assembly of Cinchona calisaya.</title>
        <authorList>
            <person name="Lian D.C."/>
            <person name="Zhao X.W."/>
            <person name="Wei L."/>
        </authorList>
    </citation>
    <scope>NUCLEOTIDE SEQUENCE [LARGE SCALE GENOMIC DNA]</scope>
    <source>
        <tissue evidence="5">Nenye</tissue>
    </source>
</reference>
<dbReference type="InterPro" id="IPR000863">
    <property type="entry name" value="Sulfotransferase_dom"/>
</dbReference>
<protein>
    <recommendedName>
        <fullName evidence="3">Sulfotransferase</fullName>
        <ecNumber evidence="3">2.8.2.-</ecNumber>
    </recommendedName>
</protein>
<dbReference type="EC" id="2.8.2.-" evidence="3"/>
<comment type="similarity">
    <text evidence="1 3">Belongs to the sulfotransferase 1 family.</text>
</comment>
<feature type="domain" description="Sulfotransferase" evidence="4">
    <location>
        <begin position="52"/>
        <end position="314"/>
    </location>
</feature>
<name>A0ABD2YYR5_9GENT</name>
<dbReference type="GO" id="GO:0016740">
    <property type="term" value="F:transferase activity"/>
    <property type="evidence" value="ECO:0007669"/>
    <property type="project" value="UniProtKB-KW"/>
</dbReference>
<evidence type="ECO:0000256" key="1">
    <source>
        <dbReference type="ARBA" id="ARBA00005771"/>
    </source>
</evidence>
<comment type="caution">
    <text evidence="5">The sequence shown here is derived from an EMBL/GenBank/DDBJ whole genome shotgun (WGS) entry which is preliminary data.</text>
</comment>
<proteinExistence type="inferred from homology"/>
<gene>
    <name evidence="5" type="ORF">ACH5RR_025129</name>
</gene>